<gene>
    <name evidence="2" type="ORF">EDC90_1006103</name>
</gene>
<dbReference type="OrthoDB" id="1522797at2"/>
<feature type="transmembrane region" description="Helical" evidence="1">
    <location>
        <begin position="210"/>
        <end position="236"/>
    </location>
</feature>
<dbReference type="EMBL" id="SMAR01000006">
    <property type="protein sequence ID" value="TCT41845.1"/>
    <property type="molecule type" value="Genomic_DNA"/>
</dbReference>
<feature type="transmembrane region" description="Helical" evidence="1">
    <location>
        <begin position="186"/>
        <end position="203"/>
    </location>
</feature>
<protein>
    <submittedName>
        <fullName evidence="2">Uncharacterized protein</fullName>
    </submittedName>
</protein>
<reference evidence="2 3" key="1">
    <citation type="submission" date="2019-03" db="EMBL/GenBank/DDBJ databases">
        <title>Freshwater and sediment microbial communities from various areas in North America, analyzing microbe dynamics in response to fracking.</title>
        <authorList>
            <person name="Lamendella R."/>
        </authorList>
    </citation>
    <scope>NUCLEOTIDE SEQUENCE [LARGE SCALE GENOMIC DNA]</scope>
    <source>
        <strain evidence="2 3">175.2</strain>
    </source>
</reference>
<organism evidence="2 3">
    <name type="scientific">Martelella mediterranea</name>
    <dbReference type="NCBI Taxonomy" id="293089"/>
    <lineage>
        <taxon>Bacteria</taxon>
        <taxon>Pseudomonadati</taxon>
        <taxon>Pseudomonadota</taxon>
        <taxon>Alphaproteobacteria</taxon>
        <taxon>Hyphomicrobiales</taxon>
        <taxon>Aurantimonadaceae</taxon>
        <taxon>Martelella</taxon>
    </lineage>
</organism>
<keyword evidence="3" id="KW-1185">Reference proteome</keyword>
<keyword evidence="1" id="KW-1133">Transmembrane helix</keyword>
<keyword evidence="1" id="KW-0812">Transmembrane</keyword>
<evidence type="ECO:0000256" key="1">
    <source>
        <dbReference type="SAM" id="Phobius"/>
    </source>
</evidence>
<dbReference type="AlphaFoldDB" id="A0A4R3P2W9"/>
<accession>A0A4R3P2W9</accession>
<comment type="caution">
    <text evidence="2">The sequence shown here is derived from an EMBL/GenBank/DDBJ whole genome shotgun (WGS) entry which is preliminary data.</text>
</comment>
<dbReference type="RefSeq" id="WP_132309625.1">
    <property type="nucleotide sequence ID" value="NZ_SMAR01000006.1"/>
</dbReference>
<dbReference type="Proteomes" id="UP000295097">
    <property type="component" value="Unassembled WGS sequence"/>
</dbReference>
<feature type="transmembrane region" description="Helical" evidence="1">
    <location>
        <begin position="256"/>
        <end position="276"/>
    </location>
</feature>
<feature type="transmembrane region" description="Helical" evidence="1">
    <location>
        <begin position="39"/>
        <end position="59"/>
    </location>
</feature>
<feature type="transmembrane region" description="Helical" evidence="1">
    <location>
        <begin position="65"/>
        <end position="83"/>
    </location>
</feature>
<keyword evidence="1" id="KW-0472">Membrane</keyword>
<name>A0A4R3P2W9_9HYPH</name>
<evidence type="ECO:0000313" key="2">
    <source>
        <dbReference type="EMBL" id="TCT41845.1"/>
    </source>
</evidence>
<feature type="transmembrane region" description="Helical" evidence="1">
    <location>
        <begin position="141"/>
        <end position="166"/>
    </location>
</feature>
<sequence>MDFEKPGIGAQFSQLGYLLKNTFTIIGRDKDILSPIIRMSIYATLVVVLFFAGVAAIVVGMGGTGTLLLLAMVVAFIYKFFYYNHQELRLSRLIYDTACGRDATLQNVRKELADLKGRARILGLIDMAGAWVAMRRGNGGFFVRLVLGTLVEIWDLVNHFLLPVFAIDKLSFRDGGARLRSLKDHVPETLVGVFGIDIMAGVVRSVLVPLYLIAIILGIILGLAFGGVMPAAFSAGRLGDLFGSIPDALPFNEQTLFNWLPLFVLVLLTFIGNAILARLVTAIKVIYFTLFYTRIAHVDALASDIRHELDGYLNLGGGDASAGDTSASGPAMGQS</sequence>
<evidence type="ECO:0000313" key="3">
    <source>
        <dbReference type="Proteomes" id="UP000295097"/>
    </source>
</evidence>
<proteinExistence type="predicted"/>